<evidence type="ECO:0000313" key="2">
    <source>
        <dbReference type="Proteomes" id="UP000240978"/>
    </source>
</evidence>
<reference evidence="1 2" key="1">
    <citation type="submission" date="2018-03" db="EMBL/GenBank/DDBJ databases">
        <title>Genomic Encyclopedia of Archaeal and Bacterial Type Strains, Phase II (KMG-II): from individual species to whole genera.</title>
        <authorList>
            <person name="Goeker M."/>
        </authorList>
    </citation>
    <scope>NUCLEOTIDE SEQUENCE [LARGE SCALE GENOMIC DNA]</scope>
    <source>
        <strain evidence="1 2">DSM 18107</strain>
    </source>
</reference>
<dbReference type="Proteomes" id="UP000240978">
    <property type="component" value="Unassembled WGS sequence"/>
</dbReference>
<name>A0A2P8FR03_9BACT</name>
<dbReference type="OrthoDB" id="1355945at2"/>
<sequence length="261" mass="29069">MKPLLFSFAGIVLLTLAAICHQRQKKESRTTSPESGVQIIRTSCPDPCTGPMKWVKLSEAVEMISEYGKHQYKGIHENMVKGLQATNGPQANLFSDSRYITFPLDTIKKFICKVESMLGREAHLNSVNQPIKSCDLGIKFYYAAYPGIVAEADIEHTKKGRHTLIMVPTYWDTALKNYVEFFPGFLQANKHPMTIEQVLDVYTNPQKAKQLLTLLRRMPVGMGPEVVSLESDKDVGKNQGNLCPPPDGCNAALLALAKVQE</sequence>
<dbReference type="AlphaFoldDB" id="A0A2P8FR03"/>
<comment type="caution">
    <text evidence="1">The sequence shown here is derived from an EMBL/GenBank/DDBJ whole genome shotgun (WGS) entry which is preliminary data.</text>
</comment>
<organism evidence="1 2">
    <name type="scientific">Chitinophaga ginsengisoli</name>
    <dbReference type="NCBI Taxonomy" id="363837"/>
    <lineage>
        <taxon>Bacteria</taxon>
        <taxon>Pseudomonadati</taxon>
        <taxon>Bacteroidota</taxon>
        <taxon>Chitinophagia</taxon>
        <taxon>Chitinophagales</taxon>
        <taxon>Chitinophagaceae</taxon>
        <taxon>Chitinophaga</taxon>
    </lineage>
</organism>
<protein>
    <submittedName>
        <fullName evidence="1">Uncharacterized protein</fullName>
    </submittedName>
</protein>
<keyword evidence="2" id="KW-1185">Reference proteome</keyword>
<dbReference type="EMBL" id="PYGK01000016">
    <property type="protein sequence ID" value="PSL24158.1"/>
    <property type="molecule type" value="Genomic_DNA"/>
</dbReference>
<evidence type="ECO:0000313" key="1">
    <source>
        <dbReference type="EMBL" id="PSL24158.1"/>
    </source>
</evidence>
<dbReference type="RefSeq" id="WP_146154506.1">
    <property type="nucleotide sequence ID" value="NZ_PYGK01000016.1"/>
</dbReference>
<gene>
    <name evidence="1" type="ORF">CLV42_116144</name>
</gene>
<proteinExistence type="predicted"/>
<accession>A0A2P8FR03</accession>